<accession>A0AAD7NHA2</accession>
<evidence type="ECO:0000313" key="2">
    <source>
        <dbReference type="EMBL" id="KAJ7762252.1"/>
    </source>
</evidence>
<feature type="region of interest" description="Disordered" evidence="1">
    <location>
        <begin position="33"/>
        <end position="54"/>
    </location>
</feature>
<gene>
    <name evidence="2" type="ORF">B0H16DRAFT_1884205</name>
</gene>
<sequence length="104" mass="11597">MSRKVSLASLLSTTSSSAPLWLRHPLWPSNARLGSASSTGAEASSTSSPHRPLSPAWSIQEHYPLGEVSPSCLPSIPFLPIVRLDWMRRRDADAHTLIFRWRTY</sequence>
<keyword evidence="3" id="KW-1185">Reference proteome</keyword>
<comment type="caution">
    <text evidence="2">The sequence shown here is derived from an EMBL/GenBank/DDBJ whole genome shotgun (WGS) entry which is preliminary data.</text>
</comment>
<evidence type="ECO:0000313" key="3">
    <source>
        <dbReference type="Proteomes" id="UP001215598"/>
    </source>
</evidence>
<evidence type="ECO:0000256" key="1">
    <source>
        <dbReference type="SAM" id="MobiDB-lite"/>
    </source>
</evidence>
<name>A0AAD7NHA2_9AGAR</name>
<reference evidence="2" key="1">
    <citation type="submission" date="2023-03" db="EMBL/GenBank/DDBJ databases">
        <title>Massive genome expansion in bonnet fungi (Mycena s.s.) driven by repeated elements and novel gene families across ecological guilds.</title>
        <authorList>
            <consortium name="Lawrence Berkeley National Laboratory"/>
            <person name="Harder C.B."/>
            <person name="Miyauchi S."/>
            <person name="Viragh M."/>
            <person name="Kuo A."/>
            <person name="Thoen E."/>
            <person name="Andreopoulos B."/>
            <person name="Lu D."/>
            <person name="Skrede I."/>
            <person name="Drula E."/>
            <person name="Henrissat B."/>
            <person name="Morin E."/>
            <person name="Kohler A."/>
            <person name="Barry K."/>
            <person name="LaButti K."/>
            <person name="Morin E."/>
            <person name="Salamov A."/>
            <person name="Lipzen A."/>
            <person name="Mereny Z."/>
            <person name="Hegedus B."/>
            <person name="Baldrian P."/>
            <person name="Stursova M."/>
            <person name="Weitz H."/>
            <person name="Taylor A."/>
            <person name="Grigoriev I.V."/>
            <person name="Nagy L.G."/>
            <person name="Martin F."/>
            <person name="Kauserud H."/>
        </authorList>
    </citation>
    <scope>NUCLEOTIDE SEQUENCE</scope>
    <source>
        <strain evidence="2">CBHHK182m</strain>
    </source>
</reference>
<dbReference type="Proteomes" id="UP001215598">
    <property type="component" value="Unassembled WGS sequence"/>
</dbReference>
<feature type="compositionally biased region" description="Low complexity" evidence="1">
    <location>
        <begin position="34"/>
        <end position="48"/>
    </location>
</feature>
<protein>
    <submittedName>
        <fullName evidence="2">Uncharacterized protein</fullName>
    </submittedName>
</protein>
<organism evidence="2 3">
    <name type="scientific">Mycena metata</name>
    <dbReference type="NCBI Taxonomy" id="1033252"/>
    <lineage>
        <taxon>Eukaryota</taxon>
        <taxon>Fungi</taxon>
        <taxon>Dikarya</taxon>
        <taxon>Basidiomycota</taxon>
        <taxon>Agaricomycotina</taxon>
        <taxon>Agaricomycetes</taxon>
        <taxon>Agaricomycetidae</taxon>
        <taxon>Agaricales</taxon>
        <taxon>Marasmiineae</taxon>
        <taxon>Mycenaceae</taxon>
        <taxon>Mycena</taxon>
    </lineage>
</organism>
<proteinExistence type="predicted"/>
<dbReference type="AlphaFoldDB" id="A0AAD7NHA2"/>
<dbReference type="EMBL" id="JARKIB010000033">
    <property type="protein sequence ID" value="KAJ7762252.1"/>
    <property type="molecule type" value="Genomic_DNA"/>
</dbReference>